<dbReference type="PROSITE" id="PS00688">
    <property type="entry name" value="SIGMA54_INTERACT_3"/>
    <property type="match status" value="1"/>
</dbReference>
<keyword evidence="3" id="KW-0067">ATP-binding</keyword>
<keyword evidence="5" id="KW-0805">Transcription regulation</keyword>
<dbReference type="InterPro" id="IPR002197">
    <property type="entry name" value="HTH_Fis"/>
</dbReference>
<dbReference type="Proteomes" id="UP000317977">
    <property type="component" value="Unassembled WGS sequence"/>
</dbReference>
<evidence type="ECO:0000256" key="8">
    <source>
        <dbReference type="PROSITE-ProRule" id="PRU00169"/>
    </source>
</evidence>
<dbReference type="InterPro" id="IPR011006">
    <property type="entry name" value="CheY-like_superfamily"/>
</dbReference>
<evidence type="ECO:0000313" key="12">
    <source>
        <dbReference type="EMBL" id="TWU55831.1"/>
    </source>
</evidence>
<evidence type="ECO:0000256" key="6">
    <source>
        <dbReference type="ARBA" id="ARBA00023125"/>
    </source>
</evidence>
<organism evidence="12 13">
    <name type="scientific">Rubripirellula reticaptiva</name>
    <dbReference type="NCBI Taxonomy" id="2528013"/>
    <lineage>
        <taxon>Bacteria</taxon>
        <taxon>Pseudomonadati</taxon>
        <taxon>Planctomycetota</taxon>
        <taxon>Planctomycetia</taxon>
        <taxon>Pirellulales</taxon>
        <taxon>Pirellulaceae</taxon>
        <taxon>Rubripirellula</taxon>
    </lineage>
</organism>
<evidence type="ECO:0000256" key="1">
    <source>
        <dbReference type="ARBA" id="ARBA00022553"/>
    </source>
</evidence>
<dbReference type="Pfam" id="PF25601">
    <property type="entry name" value="AAA_lid_14"/>
    <property type="match status" value="1"/>
</dbReference>
<dbReference type="InterPro" id="IPR025944">
    <property type="entry name" value="Sigma_54_int_dom_CS"/>
</dbReference>
<dbReference type="FunFam" id="3.40.50.2300:FF:000018">
    <property type="entry name" value="DNA-binding transcriptional regulator NtrC"/>
    <property type="match status" value="1"/>
</dbReference>
<evidence type="ECO:0000256" key="4">
    <source>
        <dbReference type="ARBA" id="ARBA00023012"/>
    </source>
</evidence>
<dbReference type="AlphaFoldDB" id="A0A5C6F8I1"/>
<dbReference type="InterPro" id="IPR027417">
    <property type="entry name" value="P-loop_NTPase"/>
</dbReference>
<keyword evidence="1 8" id="KW-0597">Phosphoprotein</keyword>
<evidence type="ECO:0000313" key="13">
    <source>
        <dbReference type="Proteomes" id="UP000317977"/>
    </source>
</evidence>
<gene>
    <name evidence="12" type="primary">zraR_5</name>
    <name evidence="12" type="ORF">Poly59_21340</name>
</gene>
<evidence type="ECO:0000256" key="9">
    <source>
        <dbReference type="SAM" id="MobiDB-lite"/>
    </source>
</evidence>
<dbReference type="PROSITE" id="PS50045">
    <property type="entry name" value="SIGMA54_INTERACT_4"/>
    <property type="match status" value="1"/>
</dbReference>
<accession>A0A5C6F8I1</accession>
<dbReference type="InterPro" id="IPR002078">
    <property type="entry name" value="Sigma_54_int"/>
</dbReference>
<keyword evidence="7" id="KW-0804">Transcription</keyword>
<dbReference type="InterPro" id="IPR025943">
    <property type="entry name" value="Sigma_54_int_dom_ATP-bd_2"/>
</dbReference>
<comment type="caution">
    <text evidence="12">The sequence shown here is derived from an EMBL/GenBank/DDBJ whole genome shotgun (WGS) entry which is preliminary data.</text>
</comment>
<evidence type="ECO:0000256" key="2">
    <source>
        <dbReference type="ARBA" id="ARBA00022741"/>
    </source>
</evidence>
<reference evidence="12 13" key="1">
    <citation type="submission" date="2019-02" db="EMBL/GenBank/DDBJ databases">
        <title>Deep-cultivation of Planctomycetes and their phenomic and genomic characterization uncovers novel biology.</title>
        <authorList>
            <person name="Wiegand S."/>
            <person name="Jogler M."/>
            <person name="Boedeker C."/>
            <person name="Pinto D."/>
            <person name="Vollmers J."/>
            <person name="Rivas-Marin E."/>
            <person name="Kohn T."/>
            <person name="Peeters S.H."/>
            <person name="Heuer A."/>
            <person name="Rast P."/>
            <person name="Oberbeckmann S."/>
            <person name="Bunk B."/>
            <person name="Jeske O."/>
            <person name="Meyerdierks A."/>
            <person name="Storesund J.E."/>
            <person name="Kallscheuer N."/>
            <person name="Luecker S."/>
            <person name="Lage O.M."/>
            <person name="Pohl T."/>
            <person name="Merkel B.J."/>
            <person name="Hornburger P."/>
            <person name="Mueller R.-W."/>
            <person name="Bruemmer F."/>
            <person name="Labrenz M."/>
            <person name="Spormann A.M."/>
            <person name="Op Den Camp H."/>
            <person name="Overmann J."/>
            <person name="Amann R."/>
            <person name="Jetten M.S.M."/>
            <person name="Mascher T."/>
            <person name="Medema M.H."/>
            <person name="Devos D.P."/>
            <person name="Kaster A.-K."/>
            <person name="Ovreas L."/>
            <person name="Rohde M."/>
            <person name="Galperin M.Y."/>
            <person name="Jogler C."/>
        </authorList>
    </citation>
    <scope>NUCLEOTIDE SEQUENCE [LARGE SCALE GENOMIC DNA]</scope>
    <source>
        <strain evidence="12 13">Poly59</strain>
    </source>
</reference>
<keyword evidence="2" id="KW-0547">Nucleotide-binding</keyword>
<dbReference type="PRINTS" id="PR01590">
    <property type="entry name" value="HTHFIS"/>
</dbReference>
<dbReference type="GO" id="GO:0005524">
    <property type="term" value="F:ATP binding"/>
    <property type="evidence" value="ECO:0007669"/>
    <property type="project" value="UniProtKB-KW"/>
</dbReference>
<evidence type="ECO:0000256" key="3">
    <source>
        <dbReference type="ARBA" id="ARBA00022840"/>
    </source>
</evidence>
<keyword evidence="13" id="KW-1185">Reference proteome</keyword>
<protein>
    <submittedName>
        <fullName evidence="12">Transcriptional regulatory protein ZraR</fullName>
    </submittedName>
</protein>
<sequence>MRFQSIPTGSPNCGDERHLMKDEQTTPRVLIVDDEQSMCELIETDLRLRDIDSQWCQSATAAVDAMQQQDFDVVLTDVRMPGSSGLQLCQQLTELRPDIPVIVMTAFGTLETAVAAIRSGAYDFITKPIEMDLLSITLNRAITHRRLTEQVRLLEAASGDLKSFGEVIGQSDTMLRLYDQLHQVAQSDAAVLITGESGTGKELVARSIHANSRRSKKPFVAVNCAALSEHLLESELFGHVKGAFTDARGERRGLFLEANGGTLLLDEMGEMPVSMQVKLLRALEERKVRPVGSDKESPFDVRVLTATNRDLETAVAEERFREDLYYRINVIGLELPPLRSRGTDILRLAEHFLRRFAERENKPLEGLADGVAEKLLSYSWPGNVRELRNVIERAVALTRHTKITAEDLPEKIRNFKSGTVFIGGLDPTELVSMEEIERRYIAHVVEAVGGNQTQAARILGLDRKTIYRKLKDSAD</sequence>
<dbReference type="Gene3D" id="3.40.50.300">
    <property type="entry name" value="P-loop containing nucleotide triphosphate hydrolases"/>
    <property type="match status" value="1"/>
</dbReference>
<dbReference type="Pfam" id="PF00072">
    <property type="entry name" value="Response_reg"/>
    <property type="match status" value="1"/>
</dbReference>
<evidence type="ECO:0000256" key="5">
    <source>
        <dbReference type="ARBA" id="ARBA00023015"/>
    </source>
</evidence>
<evidence type="ECO:0000256" key="7">
    <source>
        <dbReference type="ARBA" id="ARBA00023163"/>
    </source>
</evidence>
<dbReference type="SMART" id="SM00448">
    <property type="entry name" value="REC"/>
    <property type="match status" value="1"/>
</dbReference>
<dbReference type="PANTHER" id="PTHR32071">
    <property type="entry name" value="TRANSCRIPTIONAL REGULATORY PROTEIN"/>
    <property type="match status" value="1"/>
</dbReference>
<dbReference type="PROSITE" id="PS00675">
    <property type="entry name" value="SIGMA54_INTERACT_1"/>
    <property type="match status" value="1"/>
</dbReference>
<keyword evidence="4" id="KW-0902">Two-component regulatory system</keyword>
<dbReference type="Gene3D" id="1.10.8.60">
    <property type="match status" value="1"/>
</dbReference>
<dbReference type="GO" id="GO:0043565">
    <property type="term" value="F:sequence-specific DNA binding"/>
    <property type="evidence" value="ECO:0007669"/>
    <property type="project" value="InterPro"/>
</dbReference>
<dbReference type="InterPro" id="IPR025662">
    <property type="entry name" value="Sigma_54_int_dom_ATP-bd_1"/>
</dbReference>
<evidence type="ECO:0000259" key="10">
    <source>
        <dbReference type="PROSITE" id="PS50045"/>
    </source>
</evidence>
<dbReference type="SUPFAM" id="SSF52172">
    <property type="entry name" value="CheY-like"/>
    <property type="match status" value="1"/>
</dbReference>
<dbReference type="FunFam" id="3.40.50.300:FF:000006">
    <property type="entry name" value="DNA-binding transcriptional regulator NtrC"/>
    <property type="match status" value="1"/>
</dbReference>
<dbReference type="SUPFAM" id="SSF46689">
    <property type="entry name" value="Homeodomain-like"/>
    <property type="match status" value="1"/>
</dbReference>
<dbReference type="Gene3D" id="3.40.50.2300">
    <property type="match status" value="1"/>
</dbReference>
<evidence type="ECO:0000259" key="11">
    <source>
        <dbReference type="PROSITE" id="PS50110"/>
    </source>
</evidence>
<dbReference type="SUPFAM" id="SSF52540">
    <property type="entry name" value="P-loop containing nucleoside triphosphate hydrolases"/>
    <property type="match status" value="1"/>
</dbReference>
<dbReference type="CDD" id="cd00009">
    <property type="entry name" value="AAA"/>
    <property type="match status" value="1"/>
</dbReference>
<dbReference type="GO" id="GO:0006355">
    <property type="term" value="P:regulation of DNA-templated transcription"/>
    <property type="evidence" value="ECO:0007669"/>
    <property type="project" value="InterPro"/>
</dbReference>
<feature type="region of interest" description="Disordered" evidence="9">
    <location>
        <begin position="1"/>
        <end position="20"/>
    </location>
</feature>
<dbReference type="InterPro" id="IPR003593">
    <property type="entry name" value="AAA+_ATPase"/>
</dbReference>
<dbReference type="PROSITE" id="PS00676">
    <property type="entry name" value="SIGMA54_INTERACT_2"/>
    <property type="match status" value="1"/>
</dbReference>
<dbReference type="Pfam" id="PF00158">
    <property type="entry name" value="Sigma54_activat"/>
    <property type="match status" value="1"/>
</dbReference>
<name>A0A5C6F8I1_9BACT</name>
<keyword evidence="6" id="KW-0238">DNA-binding</keyword>
<dbReference type="InterPro" id="IPR058031">
    <property type="entry name" value="AAA_lid_NorR"/>
</dbReference>
<feature type="modified residue" description="4-aspartylphosphate" evidence="8">
    <location>
        <position position="77"/>
    </location>
</feature>
<dbReference type="Gene3D" id="1.10.10.60">
    <property type="entry name" value="Homeodomain-like"/>
    <property type="match status" value="1"/>
</dbReference>
<proteinExistence type="predicted"/>
<dbReference type="InterPro" id="IPR001789">
    <property type="entry name" value="Sig_transdc_resp-reg_receiver"/>
</dbReference>
<dbReference type="PROSITE" id="PS50110">
    <property type="entry name" value="RESPONSE_REGULATORY"/>
    <property type="match status" value="1"/>
</dbReference>
<feature type="domain" description="Response regulatory" evidence="11">
    <location>
        <begin position="28"/>
        <end position="142"/>
    </location>
</feature>
<dbReference type="GO" id="GO:0000160">
    <property type="term" value="P:phosphorelay signal transduction system"/>
    <property type="evidence" value="ECO:0007669"/>
    <property type="project" value="UniProtKB-KW"/>
</dbReference>
<dbReference type="EMBL" id="SJPX01000002">
    <property type="protein sequence ID" value="TWU55831.1"/>
    <property type="molecule type" value="Genomic_DNA"/>
</dbReference>
<feature type="compositionally biased region" description="Polar residues" evidence="9">
    <location>
        <begin position="1"/>
        <end position="11"/>
    </location>
</feature>
<dbReference type="InterPro" id="IPR009057">
    <property type="entry name" value="Homeodomain-like_sf"/>
</dbReference>
<dbReference type="Pfam" id="PF02954">
    <property type="entry name" value="HTH_8"/>
    <property type="match status" value="1"/>
</dbReference>
<feature type="domain" description="Sigma-54 factor interaction" evidence="10">
    <location>
        <begin position="167"/>
        <end position="396"/>
    </location>
</feature>
<dbReference type="SMART" id="SM00382">
    <property type="entry name" value="AAA"/>
    <property type="match status" value="1"/>
</dbReference>